<dbReference type="Proteomes" id="UP000780801">
    <property type="component" value="Unassembled WGS sequence"/>
</dbReference>
<dbReference type="EMBL" id="JAABOA010000056">
    <property type="protein sequence ID" value="KAF9586236.1"/>
    <property type="molecule type" value="Genomic_DNA"/>
</dbReference>
<dbReference type="GO" id="GO:0008171">
    <property type="term" value="F:O-methyltransferase activity"/>
    <property type="evidence" value="ECO:0007669"/>
    <property type="project" value="InterPro"/>
</dbReference>
<protein>
    <recommendedName>
        <fullName evidence="8">O-methyltransferase</fullName>
    </recommendedName>
</protein>
<feature type="compositionally biased region" description="Low complexity" evidence="5">
    <location>
        <begin position="270"/>
        <end position="282"/>
    </location>
</feature>
<dbReference type="SUPFAM" id="SSF53335">
    <property type="entry name" value="S-adenosyl-L-methionine-dependent methyltransferases"/>
    <property type="match status" value="1"/>
</dbReference>
<keyword evidence="7" id="KW-1185">Reference proteome</keyword>
<dbReference type="AlphaFoldDB" id="A0A9P6G4P3"/>
<keyword evidence="1" id="KW-0489">Methyltransferase</keyword>
<evidence type="ECO:0000256" key="5">
    <source>
        <dbReference type="SAM" id="MobiDB-lite"/>
    </source>
</evidence>
<comment type="similarity">
    <text evidence="4">Belongs to the class I-like SAM-binding methyltransferase superfamily. Cation-dependent O-methyltransferase family.</text>
</comment>
<feature type="compositionally biased region" description="Basic and acidic residues" evidence="5">
    <location>
        <begin position="283"/>
        <end position="292"/>
    </location>
</feature>
<evidence type="ECO:0000313" key="7">
    <source>
        <dbReference type="Proteomes" id="UP000780801"/>
    </source>
</evidence>
<dbReference type="Gene3D" id="3.40.50.150">
    <property type="entry name" value="Vaccinia Virus protein VP39"/>
    <property type="match status" value="1"/>
</dbReference>
<dbReference type="PANTHER" id="PTHR10509:SF14">
    <property type="entry name" value="CAFFEOYL-COA O-METHYLTRANSFERASE 3-RELATED"/>
    <property type="match status" value="1"/>
</dbReference>
<evidence type="ECO:0008006" key="8">
    <source>
        <dbReference type="Google" id="ProtNLM"/>
    </source>
</evidence>
<evidence type="ECO:0000256" key="4">
    <source>
        <dbReference type="ARBA" id="ARBA00023453"/>
    </source>
</evidence>
<feature type="region of interest" description="Disordered" evidence="5">
    <location>
        <begin position="270"/>
        <end position="292"/>
    </location>
</feature>
<sequence>MVFFTHLSRSSFTRASTCSALQRLTPATSRGFLPSKAAVSVLSFHTSGSTPSIKSAVLKDDNHPILAYAESLSTPLPGKFVRLREATVAAYPEGTHLSVPDMQGKTMQLLMRMIRPHKVLELGCFMGYSAMAMADGLEPGATLYTCEKDPKAARLSRETFEREGYTSGDKYAKIELLEGDAASSLQVLIKRDIQFDVIFLEMAEARLTHPPTLIRQLLVDADKGGYINYYNTILESNLLSKDGFIFADNTLFYGTVLNAPTARASQDAAASKSKSVAEGSSSNDRRIPQNLGDKLDTFNRHVKNDSRVEVVLLPIFDGLSVITRRR</sequence>
<dbReference type="Pfam" id="PF01596">
    <property type="entry name" value="Methyltransf_3"/>
    <property type="match status" value="2"/>
</dbReference>
<name>A0A9P6G4P3_9FUNG</name>
<keyword evidence="2" id="KW-0808">Transferase</keyword>
<organism evidence="6 7">
    <name type="scientific">Lunasporangiospora selenospora</name>
    <dbReference type="NCBI Taxonomy" id="979761"/>
    <lineage>
        <taxon>Eukaryota</taxon>
        <taxon>Fungi</taxon>
        <taxon>Fungi incertae sedis</taxon>
        <taxon>Mucoromycota</taxon>
        <taxon>Mortierellomycotina</taxon>
        <taxon>Mortierellomycetes</taxon>
        <taxon>Mortierellales</taxon>
        <taxon>Mortierellaceae</taxon>
        <taxon>Lunasporangiospora</taxon>
    </lineage>
</organism>
<accession>A0A9P6G4P3</accession>
<dbReference type="OrthoDB" id="10251242at2759"/>
<reference evidence="6" key="1">
    <citation type="journal article" date="2020" name="Fungal Divers.">
        <title>Resolving the Mortierellaceae phylogeny through synthesis of multi-gene phylogenetics and phylogenomics.</title>
        <authorList>
            <person name="Vandepol N."/>
            <person name="Liber J."/>
            <person name="Desiro A."/>
            <person name="Na H."/>
            <person name="Kennedy M."/>
            <person name="Barry K."/>
            <person name="Grigoriev I.V."/>
            <person name="Miller A.N."/>
            <person name="O'Donnell K."/>
            <person name="Stajich J.E."/>
            <person name="Bonito G."/>
        </authorList>
    </citation>
    <scope>NUCLEOTIDE SEQUENCE</scope>
    <source>
        <strain evidence="6">KOD1015</strain>
    </source>
</reference>
<proteinExistence type="inferred from homology"/>
<evidence type="ECO:0000256" key="1">
    <source>
        <dbReference type="ARBA" id="ARBA00022603"/>
    </source>
</evidence>
<dbReference type="GO" id="GO:0032259">
    <property type="term" value="P:methylation"/>
    <property type="evidence" value="ECO:0007669"/>
    <property type="project" value="UniProtKB-KW"/>
</dbReference>
<dbReference type="CDD" id="cd02440">
    <property type="entry name" value="AdoMet_MTases"/>
    <property type="match status" value="1"/>
</dbReference>
<dbReference type="PROSITE" id="PS51682">
    <property type="entry name" value="SAM_OMT_I"/>
    <property type="match status" value="1"/>
</dbReference>
<comment type="caution">
    <text evidence="6">The sequence shown here is derived from an EMBL/GenBank/DDBJ whole genome shotgun (WGS) entry which is preliminary data.</text>
</comment>
<dbReference type="InterPro" id="IPR002935">
    <property type="entry name" value="SAM_O-MeTrfase"/>
</dbReference>
<keyword evidence="3" id="KW-0949">S-adenosyl-L-methionine</keyword>
<dbReference type="InterPro" id="IPR050362">
    <property type="entry name" value="Cation-dep_OMT"/>
</dbReference>
<evidence type="ECO:0000256" key="3">
    <source>
        <dbReference type="ARBA" id="ARBA00022691"/>
    </source>
</evidence>
<dbReference type="PANTHER" id="PTHR10509">
    <property type="entry name" value="O-METHYLTRANSFERASE-RELATED"/>
    <property type="match status" value="1"/>
</dbReference>
<evidence type="ECO:0000256" key="2">
    <source>
        <dbReference type="ARBA" id="ARBA00022679"/>
    </source>
</evidence>
<dbReference type="GO" id="GO:0008757">
    <property type="term" value="F:S-adenosylmethionine-dependent methyltransferase activity"/>
    <property type="evidence" value="ECO:0007669"/>
    <property type="project" value="TreeGrafter"/>
</dbReference>
<evidence type="ECO:0000313" key="6">
    <source>
        <dbReference type="EMBL" id="KAF9586236.1"/>
    </source>
</evidence>
<gene>
    <name evidence="6" type="ORF">BGW38_008218</name>
</gene>
<dbReference type="InterPro" id="IPR029063">
    <property type="entry name" value="SAM-dependent_MTases_sf"/>
</dbReference>